<dbReference type="PANTHER" id="PTHR39179:SF1">
    <property type="entry name" value="SPORE COAT PROTEIN I"/>
    <property type="match status" value="1"/>
</dbReference>
<gene>
    <name evidence="1" type="ORF">BBF96_10520</name>
</gene>
<dbReference type="NCBIfam" id="TIGR02906">
    <property type="entry name" value="spore_CotS"/>
    <property type="match status" value="1"/>
</dbReference>
<dbReference type="InterPro" id="IPR047175">
    <property type="entry name" value="CotS-like"/>
</dbReference>
<evidence type="ECO:0000313" key="1">
    <source>
        <dbReference type="EMBL" id="AZR73781.1"/>
    </source>
</evidence>
<dbReference type="KEGG" id="aft:BBF96_10520"/>
<keyword evidence="2" id="KW-1185">Reference proteome</keyword>
<organism evidence="1 2">
    <name type="scientific">Anoxybacter fermentans</name>
    <dbReference type="NCBI Taxonomy" id="1323375"/>
    <lineage>
        <taxon>Bacteria</taxon>
        <taxon>Bacillati</taxon>
        <taxon>Bacillota</taxon>
        <taxon>Clostridia</taxon>
        <taxon>Halanaerobiales</taxon>
        <taxon>Anoxybacter</taxon>
    </lineage>
</organism>
<dbReference type="GO" id="GO:0042601">
    <property type="term" value="C:endospore-forming forespore"/>
    <property type="evidence" value="ECO:0007669"/>
    <property type="project" value="TreeGrafter"/>
</dbReference>
<dbReference type="SUPFAM" id="SSF56112">
    <property type="entry name" value="Protein kinase-like (PK-like)"/>
    <property type="match status" value="1"/>
</dbReference>
<evidence type="ECO:0008006" key="3">
    <source>
        <dbReference type="Google" id="ProtNLM"/>
    </source>
</evidence>
<dbReference type="Proteomes" id="UP000267250">
    <property type="component" value="Chromosome"/>
</dbReference>
<dbReference type="InterPro" id="IPR011009">
    <property type="entry name" value="Kinase-like_dom_sf"/>
</dbReference>
<dbReference type="Gene3D" id="3.90.1200.10">
    <property type="match status" value="1"/>
</dbReference>
<dbReference type="PANTHER" id="PTHR39179">
    <property type="entry name" value="SPORE COAT PROTEIN I"/>
    <property type="match status" value="1"/>
</dbReference>
<dbReference type="Gene3D" id="3.30.200.20">
    <property type="entry name" value="Phosphorylase Kinase, domain 1"/>
    <property type="match status" value="1"/>
</dbReference>
<reference evidence="1 2" key="1">
    <citation type="submission" date="2016-07" db="EMBL/GenBank/DDBJ databases">
        <title>Genome and transcriptome analysis of iron-reducing fermentative bacteria Anoxybacter fermentans.</title>
        <authorList>
            <person name="Zeng X."/>
            <person name="Shao Z."/>
        </authorList>
    </citation>
    <scope>NUCLEOTIDE SEQUENCE [LARGE SCALE GENOMIC DNA]</scope>
    <source>
        <strain evidence="1 2">DY22613</strain>
    </source>
</reference>
<evidence type="ECO:0000313" key="2">
    <source>
        <dbReference type="Proteomes" id="UP000267250"/>
    </source>
</evidence>
<dbReference type="OrthoDB" id="9771902at2"/>
<sequence>MGRRTRLIIKRIGHLEKLNRYYDLDIQNIHRGRERLILDTPKGQFQLIPTDCDEGFLIFLFSAQQHLKANGFEKFLSLYQSKEAYPYIKYRDQLLVLMDRMDGEKFTYTPINITRGMETLAEFHRAARGLNPMPGSEFKVSWGKWPDRCFEEINELVKYKLIIKDKKQNSFDEKFYEQVDRLIERGLMAWQRFNHEDYRKLLKREMEARAFNLHSYKDSKLQLVDDQVIIKNMLRIRYEVQVYDLAVYLDEILKATELPVKEVAEFIDHYTKIRPLRSEEWDALIAFLLYPKGLYRLIRHYYKKRKVKDSLERFDDLLNLIDREDELITYLEQKKVE</sequence>
<dbReference type="EMBL" id="CP016379">
    <property type="protein sequence ID" value="AZR73781.1"/>
    <property type="molecule type" value="Genomic_DNA"/>
</dbReference>
<accession>A0A3Q9HQX8</accession>
<dbReference type="InterPro" id="IPR014255">
    <property type="entry name" value="Spore_coat_CotS"/>
</dbReference>
<protein>
    <recommendedName>
        <fullName evidence="3">Spore coat protein</fullName>
    </recommendedName>
</protein>
<dbReference type="AlphaFoldDB" id="A0A3Q9HQX8"/>
<name>A0A3Q9HQX8_9FIRM</name>
<proteinExistence type="predicted"/>
<dbReference type="RefSeq" id="WP_127017128.1">
    <property type="nucleotide sequence ID" value="NZ_CP016379.1"/>
</dbReference>